<dbReference type="EMBL" id="SEKV01001068">
    <property type="protein sequence ID" value="TFY51967.1"/>
    <property type="molecule type" value="Genomic_DNA"/>
</dbReference>
<organism evidence="1 2">
    <name type="scientific">Rhodofomes roseus</name>
    <dbReference type="NCBI Taxonomy" id="34475"/>
    <lineage>
        <taxon>Eukaryota</taxon>
        <taxon>Fungi</taxon>
        <taxon>Dikarya</taxon>
        <taxon>Basidiomycota</taxon>
        <taxon>Agaricomycotina</taxon>
        <taxon>Agaricomycetes</taxon>
        <taxon>Polyporales</taxon>
        <taxon>Rhodofomes</taxon>
    </lineage>
</organism>
<evidence type="ECO:0000313" key="1">
    <source>
        <dbReference type="EMBL" id="TFY51967.1"/>
    </source>
</evidence>
<dbReference type="AlphaFoldDB" id="A0A4Y9XRF0"/>
<dbReference type="STRING" id="34475.A0A4Y9XRF0"/>
<sequence length="45" mass="5450">EPRDTTYDDVYVEVVLPDGSRVERKVEKEYLDLTDIQNRDFRYVL</sequence>
<name>A0A4Y9XRF0_9APHY</name>
<evidence type="ECO:0000313" key="2">
    <source>
        <dbReference type="Proteomes" id="UP000298390"/>
    </source>
</evidence>
<gene>
    <name evidence="1" type="ORF">EVJ58_g10276</name>
</gene>
<accession>A0A4Y9XRF0</accession>
<protein>
    <submittedName>
        <fullName evidence="1">Uncharacterized protein</fullName>
    </submittedName>
</protein>
<comment type="caution">
    <text evidence="1">The sequence shown here is derived from an EMBL/GenBank/DDBJ whole genome shotgun (WGS) entry which is preliminary data.</text>
</comment>
<dbReference type="Proteomes" id="UP000298390">
    <property type="component" value="Unassembled WGS sequence"/>
</dbReference>
<reference evidence="1 2" key="1">
    <citation type="submission" date="2019-01" db="EMBL/GenBank/DDBJ databases">
        <title>Genome sequencing of the rare red list fungi Fomitopsis rosea.</title>
        <authorList>
            <person name="Buettner E."/>
            <person name="Kellner H."/>
        </authorList>
    </citation>
    <scope>NUCLEOTIDE SEQUENCE [LARGE SCALE GENOMIC DNA]</scope>
    <source>
        <strain evidence="1 2">DSM 105464</strain>
    </source>
</reference>
<proteinExistence type="predicted"/>
<feature type="non-terminal residue" evidence="1">
    <location>
        <position position="1"/>
    </location>
</feature>